<dbReference type="PANTHER" id="PTHR37391:SF2">
    <property type="entry name" value="E3 UBIQUITIN-PROTEIN LIGASE"/>
    <property type="match status" value="1"/>
</dbReference>
<sequence length="197" mass="23679">MQQIININERLKKYGTDKISHSKRTFYEHLIATGDLLKEWGCDENVCLAGYFHSFYGTEGVANTLYIFNFADREKLQYEVGEKAEYLVFLYCIAKNRKAYYEKIERGNDLYLTNRLTNEKIFIEKQVLVDLICLDIANFIEEFERQPLVDQPLTKWIAPFWFRNYYIKRNYKWLAYVPHKAQEIIKSKFKIDTFFLI</sequence>
<accession>A0A0V8A196</accession>
<name>A0A0V8A196_9CYAN</name>
<comment type="caution">
    <text evidence="2">The sequence shown here is derived from an EMBL/GenBank/DDBJ whole genome shotgun (WGS) entry which is preliminary data.</text>
</comment>
<dbReference type="Pfam" id="PF20680">
    <property type="entry name" value="DUF6817"/>
    <property type="match status" value="1"/>
</dbReference>
<organism evidence="2 3">
    <name type="scientific">Mastigocoleus testarum BC008</name>
    <dbReference type="NCBI Taxonomy" id="371196"/>
    <lineage>
        <taxon>Bacteria</taxon>
        <taxon>Bacillati</taxon>
        <taxon>Cyanobacteriota</taxon>
        <taxon>Cyanophyceae</taxon>
        <taxon>Nostocales</taxon>
        <taxon>Hapalosiphonaceae</taxon>
        <taxon>Mastigocoleus</taxon>
    </lineage>
</organism>
<dbReference type="AlphaFoldDB" id="A0A0V8A196"/>
<dbReference type="RefSeq" id="WP_058182933.1">
    <property type="nucleotide sequence ID" value="NZ_LMTZ01000001.1"/>
</dbReference>
<dbReference type="PANTHER" id="PTHR37391">
    <property type="entry name" value="E3 UBIQUITIN-PROTEIN LIGASE"/>
    <property type="match status" value="1"/>
</dbReference>
<reference evidence="2 3" key="1">
    <citation type="journal article" date="2015" name="Genome Announc.">
        <title>Draft Genome of the Euendolithic (true boring) Cyanobacterium Mastigocoleus testarum strain BC008.</title>
        <authorList>
            <person name="Guida B.S."/>
            <person name="Garcia-Pichel F."/>
        </authorList>
    </citation>
    <scope>NUCLEOTIDE SEQUENCE [LARGE SCALE GENOMIC DNA]</scope>
    <source>
        <strain evidence="2 3">BC008</strain>
    </source>
</reference>
<evidence type="ECO:0000259" key="1">
    <source>
        <dbReference type="Pfam" id="PF20680"/>
    </source>
</evidence>
<dbReference type="Proteomes" id="UP000053372">
    <property type="component" value="Unassembled WGS sequence"/>
</dbReference>
<protein>
    <recommendedName>
        <fullName evidence="1">DUF6817 domain-containing protein</fullName>
    </recommendedName>
</protein>
<feature type="domain" description="DUF6817" evidence="1">
    <location>
        <begin position="11"/>
        <end position="93"/>
    </location>
</feature>
<proteinExistence type="predicted"/>
<evidence type="ECO:0000313" key="3">
    <source>
        <dbReference type="Proteomes" id="UP000053372"/>
    </source>
</evidence>
<keyword evidence="3" id="KW-1185">Reference proteome</keyword>
<dbReference type="EMBL" id="LMTZ01000001">
    <property type="protein sequence ID" value="KST70374.1"/>
    <property type="molecule type" value="Genomic_DNA"/>
</dbReference>
<dbReference type="OrthoDB" id="333547at2"/>
<dbReference type="InterPro" id="IPR049202">
    <property type="entry name" value="DUF6817"/>
</dbReference>
<gene>
    <name evidence="2" type="ORF">BC008_45070</name>
</gene>
<evidence type="ECO:0000313" key="2">
    <source>
        <dbReference type="EMBL" id="KST70374.1"/>
    </source>
</evidence>